<protein>
    <submittedName>
        <fullName evidence="1">Uncharacterized protein</fullName>
    </submittedName>
</protein>
<dbReference type="RefSeq" id="WP_189026071.1">
    <property type="nucleotide sequence ID" value="NZ_BMNE01000002.1"/>
</dbReference>
<reference evidence="2" key="1">
    <citation type="journal article" date="2019" name="Int. J. Syst. Evol. Microbiol.">
        <title>The Global Catalogue of Microorganisms (GCM) 10K type strain sequencing project: providing services to taxonomists for standard genome sequencing and annotation.</title>
        <authorList>
            <consortium name="The Broad Institute Genomics Platform"/>
            <consortium name="The Broad Institute Genome Sequencing Center for Infectious Disease"/>
            <person name="Wu L."/>
            <person name="Ma J."/>
        </authorList>
    </citation>
    <scope>NUCLEOTIDE SEQUENCE [LARGE SCALE GENOMIC DNA]</scope>
    <source>
        <strain evidence="2">CGMCC 4.7329</strain>
    </source>
</reference>
<dbReference type="Proteomes" id="UP000658127">
    <property type="component" value="Unassembled WGS sequence"/>
</dbReference>
<keyword evidence="2" id="KW-1185">Reference proteome</keyword>
<name>A0ABQ2K7X4_9NOCA</name>
<accession>A0ABQ2K7X4</accession>
<dbReference type="EMBL" id="BMNE01000002">
    <property type="protein sequence ID" value="GGN74738.1"/>
    <property type="molecule type" value="Genomic_DNA"/>
</dbReference>
<sequence length="56" mass="5827">MNAGAVAANRLQARGDIEVTLINPSPASVERIRLHQFVAGTSAAAVEFAIPVKLPS</sequence>
<evidence type="ECO:0000313" key="1">
    <source>
        <dbReference type="EMBL" id="GGN74738.1"/>
    </source>
</evidence>
<gene>
    <name evidence="1" type="ORF">GCM10011610_18520</name>
</gene>
<organism evidence="1 2">
    <name type="scientific">Nocardia rhizosphaerihabitans</name>
    <dbReference type="NCBI Taxonomy" id="1691570"/>
    <lineage>
        <taxon>Bacteria</taxon>
        <taxon>Bacillati</taxon>
        <taxon>Actinomycetota</taxon>
        <taxon>Actinomycetes</taxon>
        <taxon>Mycobacteriales</taxon>
        <taxon>Nocardiaceae</taxon>
        <taxon>Nocardia</taxon>
    </lineage>
</organism>
<evidence type="ECO:0000313" key="2">
    <source>
        <dbReference type="Proteomes" id="UP000658127"/>
    </source>
</evidence>
<comment type="caution">
    <text evidence="1">The sequence shown here is derived from an EMBL/GenBank/DDBJ whole genome shotgun (WGS) entry which is preliminary data.</text>
</comment>
<proteinExistence type="predicted"/>